<evidence type="ECO:0000313" key="1">
    <source>
        <dbReference type="EMBL" id="KAJ6246789.1"/>
    </source>
</evidence>
<gene>
    <name evidence="1" type="ORF">M0813_02042</name>
</gene>
<sequence>MNEQFHQKNNTTDLNQTQIIKKQKNLHESLVKILSRTINKNNLQNSLGSNRQIEETLDRKRKFTNINNYASTELQEPYPTIPLLWERVPQMGKIVFGTRFLPTKTPIDTK</sequence>
<protein>
    <submittedName>
        <fullName evidence="1">Uncharacterized protein</fullName>
    </submittedName>
</protein>
<keyword evidence="2" id="KW-1185">Reference proteome</keyword>
<dbReference type="Proteomes" id="UP001150062">
    <property type="component" value="Unassembled WGS sequence"/>
</dbReference>
<dbReference type="EMBL" id="JAOAOG010000131">
    <property type="protein sequence ID" value="KAJ6246789.1"/>
    <property type="molecule type" value="Genomic_DNA"/>
</dbReference>
<organism evidence="1 2">
    <name type="scientific">Anaeramoeba flamelloides</name>
    <dbReference type="NCBI Taxonomy" id="1746091"/>
    <lineage>
        <taxon>Eukaryota</taxon>
        <taxon>Metamonada</taxon>
        <taxon>Anaeramoebidae</taxon>
        <taxon>Anaeramoeba</taxon>
    </lineage>
</organism>
<evidence type="ECO:0000313" key="2">
    <source>
        <dbReference type="Proteomes" id="UP001150062"/>
    </source>
</evidence>
<accession>A0ABQ8YQA4</accession>
<proteinExistence type="predicted"/>
<reference evidence="1" key="1">
    <citation type="submission" date="2022-08" db="EMBL/GenBank/DDBJ databases">
        <title>Novel sulfate-reducing endosymbionts in the free-living metamonad Anaeramoeba.</title>
        <authorList>
            <person name="Jerlstrom-Hultqvist J."/>
            <person name="Cepicka I."/>
            <person name="Gallot-Lavallee L."/>
            <person name="Salas-Leiva D."/>
            <person name="Curtis B.A."/>
            <person name="Zahonova K."/>
            <person name="Pipaliya S."/>
            <person name="Dacks J."/>
            <person name="Roger A.J."/>
        </authorList>
    </citation>
    <scope>NUCLEOTIDE SEQUENCE</scope>
    <source>
        <strain evidence="1">Schooner1</strain>
    </source>
</reference>
<name>A0ABQ8YQA4_9EUKA</name>
<comment type="caution">
    <text evidence="1">The sequence shown here is derived from an EMBL/GenBank/DDBJ whole genome shotgun (WGS) entry which is preliminary data.</text>
</comment>